<protein>
    <submittedName>
        <fullName evidence="1">Tail assembly chaperone</fullName>
    </submittedName>
</protein>
<keyword evidence="2" id="KW-1185">Reference proteome</keyword>
<proteinExistence type="predicted"/>
<reference evidence="1 2" key="1">
    <citation type="submission" date="2020-06" db="EMBL/GenBank/DDBJ databases">
        <authorList>
            <person name="Arora M.N."/>
            <person name="Dalling M.T."/>
            <person name="Dawson S.P.M."/>
            <person name="Elia S.N."/>
            <person name="Burke B."/>
            <person name="Shaffer C.D."/>
            <person name="Weston-Hafer K.A."/>
            <person name="Garlena R.A."/>
            <person name="Russell D.A."/>
            <person name="Pope W.H."/>
            <person name="Jacobs-Sera D."/>
            <person name="Hatfull G.F."/>
        </authorList>
    </citation>
    <scope>NUCLEOTIDE SEQUENCE [LARGE SCALE GENOMIC DNA]</scope>
</reference>
<dbReference type="KEGG" id="vg:77927333"/>
<gene>
    <name evidence="1" type="primary">38</name>
    <name evidence="1" type="ORF">SEA_FAUST_38</name>
</gene>
<dbReference type="Proteomes" id="UP000516151">
    <property type="component" value="Segment"/>
</dbReference>
<dbReference type="GeneID" id="77927333"/>
<name>A0A7G9UYN6_9CAUD</name>
<dbReference type="RefSeq" id="YP_010651648.1">
    <property type="nucleotide sequence ID" value="NC_070783.1"/>
</dbReference>
<evidence type="ECO:0000313" key="2">
    <source>
        <dbReference type="Proteomes" id="UP000516151"/>
    </source>
</evidence>
<evidence type="ECO:0000313" key="1">
    <source>
        <dbReference type="EMBL" id="QNN99141.1"/>
    </source>
</evidence>
<organism evidence="1 2">
    <name type="scientific">Streptomyces phage Faust</name>
    <dbReference type="NCBI Taxonomy" id="2767565"/>
    <lineage>
        <taxon>Viruses</taxon>
        <taxon>Duplodnaviria</taxon>
        <taxon>Heunggongvirae</taxon>
        <taxon>Uroviricota</taxon>
        <taxon>Caudoviricetes</taxon>
        <taxon>Stanwilliamsviridae</taxon>
        <taxon>Loccivirinae</taxon>
        <taxon>Faustvirus</taxon>
        <taxon>Faustvirus faust</taxon>
    </lineage>
</organism>
<accession>A0A7G9UYN6</accession>
<dbReference type="EMBL" id="MT684598">
    <property type="protein sequence ID" value="QNN99141.1"/>
    <property type="molecule type" value="Genomic_DNA"/>
</dbReference>
<sequence length="19" mass="2107">MSEEEVELSDIGIGVIEEE</sequence>